<sequence length="91" mass="10055">MTEFDNLISPSRRLFRRRFSGARLAEAGFRWLARATIAFIAIAAVLLAVLSGGQGLTDLPTTRRQWLILVTMFLVVLAGVIAYHTLVPAAR</sequence>
<dbReference type="EMBL" id="JAIVFG010000096">
    <property type="protein sequence ID" value="MDB0574008.1"/>
    <property type="molecule type" value="Genomic_DNA"/>
</dbReference>
<gene>
    <name evidence="2" type="ORF">LBW59_25095</name>
</gene>
<keyword evidence="1" id="KW-0812">Transmembrane</keyword>
<evidence type="ECO:0000313" key="2">
    <source>
        <dbReference type="EMBL" id="MDB0574008.1"/>
    </source>
</evidence>
<comment type="caution">
    <text evidence="2">The sequence shown here is derived from an EMBL/GenBank/DDBJ whole genome shotgun (WGS) entry which is preliminary data.</text>
</comment>
<evidence type="ECO:0008006" key="4">
    <source>
        <dbReference type="Google" id="ProtNLM"/>
    </source>
</evidence>
<dbReference type="Proteomes" id="UP001144050">
    <property type="component" value="Unassembled WGS sequence"/>
</dbReference>
<evidence type="ECO:0000256" key="1">
    <source>
        <dbReference type="SAM" id="Phobius"/>
    </source>
</evidence>
<dbReference type="AlphaFoldDB" id="A0AAW5ZVN9"/>
<protein>
    <recommendedName>
        <fullName evidence="4">Transmembrane protein</fullName>
    </recommendedName>
</protein>
<dbReference type="RefSeq" id="WP_247540891.1">
    <property type="nucleotide sequence ID" value="NZ_JAIVEY010000007.1"/>
</dbReference>
<evidence type="ECO:0000313" key="3">
    <source>
        <dbReference type="Proteomes" id="UP001144050"/>
    </source>
</evidence>
<feature type="transmembrane region" description="Helical" evidence="1">
    <location>
        <begin position="65"/>
        <end position="86"/>
    </location>
</feature>
<feature type="transmembrane region" description="Helical" evidence="1">
    <location>
        <begin position="31"/>
        <end position="53"/>
    </location>
</feature>
<organism evidence="2 3">
    <name type="scientific">Ralstonia solanacearum</name>
    <name type="common">Pseudomonas solanacearum</name>
    <dbReference type="NCBI Taxonomy" id="305"/>
    <lineage>
        <taxon>Bacteria</taxon>
        <taxon>Pseudomonadati</taxon>
        <taxon>Pseudomonadota</taxon>
        <taxon>Betaproteobacteria</taxon>
        <taxon>Burkholderiales</taxon>
        <taxon>Burkholderiaceae</taxon>
        <taxon>Ralstonia</taxon>
        <taxon>Ralstonia solanacearum species complex</taxon>
    </lineage>
</organism>
<proteinExistence type="predicted"/>
<accession>A0AAW5ZVN9</accession>
<name>A0AAW5ZVN9_RALSL</name>
<reference evidence="2" key="1">
    <citation type="submission" date="2021-09" db="EMBL/GenBank/DDBJ databases">
        <title>Genomic analysis of Ralstonia spp.</title>
        <authorList>
            <person name="Aburjaile F."/>
            <person name="Ariute J.C."/>
            <person name="Pais A.K.L."/>
            <person name="Albuquerque G.M.R."/>
            <person name="Silva A.M.F."/>
            <person name="Brenig B."/>
            <person name="Azevedo V."/>
            <person name="Matiuzzi M."/>
            <person name="Ramos R."/>
            <person name="Goes-Neto A."/>
            <person name="Soares S."/>
            <person name="Iseppon A.M.B."/>
            <person name="Souza E."/>
            <person name="Gama M."/>
        </authorList>
    </citation>
    <scope>NUCLEOTIDE SEQUENCE</scope>
    <source>
        <strain evidence="2">CCRMRs91</strain>
    </source>
</reference>
<keyword evidence="1" id="KW-1133">Transmembrane helix</keyword>
<keyword evidence="1" id="KW-0472">Membrane</keyword>